<feature type="domain" description="C-type lectin" evidence="13">
    <location>
        <begin position="637"/>
        <end position="752"/>
    </location>
</feature>
<protein>
    <submittedName>
        <fullName evidence="15">Uncharacterized protein</fullName>
    </submittedName>
</protein>
<dbReference type="PROSITE" id="PS50041">
    <property type="entry name" value="C_TYPE_LECTIN_2"/>
    <property type="match status" value="5"/>
</dbReference>
<dbReference type="InterPro" id="IPR016187">
    <property type="entry name" value="CTDL_fold"/>
</dbReference>
<evidence type="ECO:0000256" key="11">
    <source>
        <dbReference type="PROSITE-ProRule" id="PRU00479"/>
    </source>
</evidence>
<comment type="subcellular location">
    <subcellularLocation>
        <location evidence="1">Membrane</location>
        <topology evidence="1">Single-pass membrane protein</topology>
    </subcellularLocation>
</comment>
<gene>
    <name evidence="15" type="ORF">ATANTOWER_026734</name>
</gene>
<evidence type="ECO:0000256" key="1">
    <source>
        <dbReference type="ARBA" id="ARBA00004167"/>
    </source>
</evidence>
<dbReference type="InterPro" id="IPR013806">
    <property type="entry name" value="Kringle-like"/>
</dbReference>
<dbReference type="Proteomes" id="UP001345963">
    <property type="component" value="Unassembled WGS sequence"/>
</dbReference>
<reference evidence="15 16" key="1">
    <citation type="submission" date="2021-07" db="EMBL/GenBank/DDBJ databases">
        <authorList>
            <person name="Palmer J.M."/>
        </authorList>
    </citation>
    <scope>NUCLEOTIDE SEQUENCE [LARGE SCALE GENOMIC DNA]</scope>
    <source>
        <strain evidence="15 16">AT_MEX2019</strain>
        <tissue evidence="15">Muscle</tissue>
    </source>
</reference>
<evidence type="ECO:0000256" key="4">
    <source>
        <dbReference type="ARBA" id="ARBA00022729"/>
    </source>
</evidence>
<dbReference type="SUPFAM" id="SSF57440">
    <property type="entry name" value="Kringle-like"/>
    <property type="match status" value="1"/>
</dbReference>
<dbReference type="InterPro" id="IPR016186">
    <property type="entry name" value="C-type_lectin-like/link_sf"/>
</dbReference>
<evidence type="ECO:0000256" key="12">
    <source>
        <dbReference type="SAM" id="SignalP"/>
    </source>
</evidence>
<keyword evidence="10" id="KW-0325">Glycoprotein</keyword>
<keyword evidence="5" id="KW-0677">Repeat</keyword>
<dbReference type="PROSITE" id="PS50231">
    <property type="entry name" value="RICIN_B_LECTIN"/>
    <property type="match status" value="1"/>
</dbReference>
<dbReference type="InterPro" id="IPR050111">
    <property type="entry name" value="C-type_lectin/snaclec_domain"/>
</dbReference>
<dbReference type="SMART" id="SM00034">
    <property type="entry name" value="CLECT"/>
    <property type="match status" value="5"/>
</dbReference>
<dbReference type="Pfam" id="PF24562">
    <property type="entry name" value="CysR_MRC2_N"/>
    <property type="match status" value="1"/>
</dbReference>
<dbReference type="PROSITE" id="PS51092">
    <property type="entry name" value="FN2_2"/>
    <property type="match status" value="1"/>
</dbReference>
<keyword evidence="3" id="KW-0812">Transmembrane</keyword>
<evidence type="ECO:0000256" key="3">
    <source>
        <dbReference type="ARBA" id="ARBA00022692"/>
    </source>
</evidence>
<keyword evidence="8 11" id="KW-1015">Disulfide bond</keyword>
<accession>A0ABU7B510</accession>
<comment type="caution">
    <text evidence="11">Lacks conserved residue(s) required for the propagation of feature annotation.</text>
</comment>
<dbReference type="Pfam" id="PF00040">
    <property type="entry name" value="fn2"/>
    <property type="match status" value="1"/>
</dbReference>
<dbReference type="InterPro" id="IPR000562">
    <property type="entry name" value="FN_type2_dom"/>
</dbReference>
<feature type="chain" id="PRO_5046080442" evidence="12">
    <location>
        <begin position="20"/>
        <end position="895"/>
    </location>
</feature>
<evidence type="ECO:0000256" key="7">
    <source>
        <dbReference type="ARBA" id="ARBA00023136"/>
    </source>
</evidence>
<evidence type="ECO:0000256" key="2">
    <source>
        <dbReference type="ARBA" id="ARBA00022583"/>
    </source>
</evidence>
<evidence type="ECO:0000256" key="10">
    <source>
        <dbReference type="ARBA" id="ARBA00023180"/>
    </source>
</evidence>
<dbReference type="InterPro" id="IPR000772">
    <property type="entry name" value="Ricin_B_lectin"/>
</dbReference>
<keyword evidence="7" id="KW-0472">Membrane</keyword>
<feature type="domain" description="C-type lectin" evidence="13">
    <location>
        <begin position="349"/>
        <end position="464"/>
    </location>
</feature>
<keyword evidence="6" id="KW-1133">Transmembrane helix</keyword>
<dbReference type="SMART" id="SM00059">
    <property type="entry name" value="FN2"/>
    <property type="match status" value="1"/>
</dbReference>
<comment type="caution">
    <text evidence="15">The sequence shown here is derived from an EMBL/GenBank/DDBJ whole genome shotgun (WGS) entry which is preliminary data.</text>
</comment>
<dbReference type="PANTHER" id="PTHR22803">
    <property type="entry name" value="MANNOSE, PHOSPHOLIPASE, LECTIN RECEPTOR RELATED"/>
    <property type="match status" value="1"/>
</dbReference>
<dbReference type="CDD" id="cd00037">
    <property type="entry name" value="CLECT"/>
    <property type="match status" value="4"/>
</dbReference>
<evidence type="ECO:0000313" key="16">
    <source>
        <dbReference type="Proteomes" id="UP001345963"/>
    </source>
</evidence>
<dbReference type="EMBL" id="JAHUTI010039977">
    <property type="protein sequence ID" value="MED6244889.1"/>
    <property type="molecule type" value="Genomic_DNA"/>
</dbReference>
<evidence type="ECO:0000259" key="13">
    <source>
        <dbReference type="PROSITE" id="PS50041"/>
    </source>
</evidence>
<name>A0ABU7B510_9TELE</name>
<dbReference type="SUPFAM" id="SSF56436">
    <property type="entry name" value="C-type lectin-like"/>
    <property type="match status" value="5"/>
</dbReference>
<dbReference type="CDD" id="cd00062">
    <property type="entry name" value="FN2"/>
    <property type="match status" value="1"/>
</dbReference>
<feature type="domain" description="C-type lectin" evidence="13">
    <location>
        <begin position="489"/>
        <end position="604"/>
    </location>
</feature>
<evidence type="ECO:0000256" key="6">
    <source>
        <dbReference type="ARBA" id="ARBA00022989"/>
    </source>
</evidence>
<feature type="signal peptide" evidence="12">
    <location>
        <begin position="1"/>
        <end position="19"/>
    </location>
</feature>
<keyword evidence="9" id="KW-0675">Receptor</keyword>
<keyword evidence="4 12" id="KW-0732">Signal</keyword>
<keyword evidence="2" id="KW-0254">Endocytosis</keyword>
<feature type="domain" description="C-type lectin" evidence="13">
    <location>
        <begin position="780"/>
        <end position="879"/>
    </location>
</feature>
<dbReference type="Gene3D" id="2.10.10.10">
    <property type="entry name" value="Fibronectin, type II, collagen-binding"/>
    <property type="match status" value="1"/>
</dbReference>
<feature type="disulfide bond" evidence="11">
    <location>
        <begin position="153"/>
        <end position="179"/>
    </location>
</feature>
<dbReference type="InterPro" id="IPR036943">
    <property type="entry name" value="FN_type2_sf"/>
</dbReference>
<dbReference type="SUPFAM" id="SSF50370">
    <property type="entry name" value="Ricin B-like lectins"/>
    <property type="match status" value="1"/>
</dbReference>
<evidence type="ECO:0000313" key="15">
    <source>
        <dbReference type="EMBL" id="MED6244889.1"/>
    </source>
</evidence>
<sequence>MRSTCMAFVLLLIMPQCMASDDLPFQLTNVAGFCLVKMDTICQEVRWTTAGRLLVPGKNKCLGVQGKTVGSEVSLYDCDETSELQKWECKNETVLALQGQQLYVELKADNTAVLSKTAGANSQLTISGTSSGACTRTYREFYTIEGNAAGRPCMFPFLFENQWYSSCTLTSSINNHPWCAVETKYEHEMWGYCPTNSKDNWIKHPTNGAIYQLNTDSALTWSEAETSCKQQSASLLSISDPHEQAYITALLEPGGAHQGYKLWNGLTLNSEHGWKWSNGNPFRYLNWDSGHPLSNPGYSCGMMDGVLRYSWQSSKCNKKLGYICYSQGVLASPTEGLGTGFCSSTWIPYNGHCFHLSPTKKSWSDAQLACRKEGGDLASIRNMEDQSFVISQLGYAPTDELWIGLNDKKTEGLFDWTDHTTVTFTSWEFGRPAVATDQDCVLIRGESGNWAERDCKEKHGFICKKTSASEPSGEEVQQNAGCKTGWKRYGSYCYFIGTERKTFEEAKEDCGRSNSYLADVSTRVDNAFLVSLVGLRPEKHFWLGLSNQKNRDVFEWTSMVPVKYAHWNSEMPGHQQGCVAMATGSSVGLWDVLPCINREKYICKHLAEGAILTPAPPTVPSVQCAAGWTKVITRYVCYKLFAGTSEGKTWFEARDYCRAIGGDLISFHSAAELQLDSFYNYGEVWIGLSAPDQGTGYVWSDGSPVNFQHWQDGEPNNKNNVESCVEFYRHFWDEKGSWNDNQCEGYKGWVCQIPTGVTPKLPPPPATPDYNQTSDGWLEWRGNQYFFQTQLMANEDAQQFCKERHGDLVTIDSEAERIFLWKQISKMDHSFWIGLTVDLDKSLQWMDGSPVIFQMWDEGQPNFINSDENCVVMRSFHEGCGGEIEQSQVICFMAP</sequence>
<evidence type="ECO:0000256" key="8">
    <source>
        <dbReference type="ARBA" id="ARBA00023157"/>
    </source>
</evidence>
<dbReference type="Pfam" id="PF00059">
    <property type="entry name" value="Lectin_C"/>
    <property type="match status" value="5"/>
</dbReference>
<proteinExistence type="predicted"/>
<evidence type="ECO:0000256" key="5">
    <source>
        <dbReference type="ARBA" id="ARBA00022737"/>
    </source>
</evidence>
<feature type="domain" description="C-type lectin" evidence="13">
    <location>
        <begin position="206"/>
        <end position="325"/>
    </location>
</feature>
<evidence type="ECO:0000259" key="14">
    <source>
        <dbReference type="PROSITE" id="PS51092"/>
    </source>
</evidence>
<dbReference type="InterPro" id="IPR001304">
    <property type="entry name" value="C-type_lectin-like"/>
</dbReference>
<evidence type="ECO:0000256" key="9">
    <source>
        <dbReference type="ARBA" id="ARBA00023170"/>
    </source>
</evidence>
<organism evidence="15 16">
    <name type="scientific">Ataeniobius toweri</name>
    <dbReference type="NCBI Taxonomy" id="208326"/>
    <lineage>
        <taxon>Eukaryota</taxon>
        <taxon>Metazoa</taxon>
        <taxon>Chordata</taxon>
        <taxon>Craniata</taxon>
        <taxon>Vertebrata</taxon>
        <taxon>Euteleostomi</taxon>
        <taxon>Actinopterygii</taxon>
        <taxon>Neopterygii</taxon>
        <taxon>Teleostei</taxon>
        <taxon>Neoteleostei</taxon>
        <taxon>Acanthomorphata</taxon>
        <taxon>Ovalentaria</taxon>
        <taxon>Atherinomorphae</taxon>
        <taxon>Cyprinodontiformes</taxon>
        <taxon>Goodeidae</taxon>
        <taxon>Ataeniobius</taxon>
    </lineage>
</organism>
<dbReference type="InterPro" id="IPR035992">
    <property type="entry name" value="Ricin_B-like_lectins"/>
</dbReference>
<feature type="domain" description="Fibronectin type-II" evidence="14">
    <location>
        <begin position="148"/>
        <end position="195"/>
    </location>
</feature>
<dbReference type="Gene3D" id="2.80.10.50">
    <property type="match status" value="1"/>
</dbReference>
<dbReference type="PROSITE" id="PS00615">
    <property type="entry name" value="C_TYPE_LECTIN_1"/>
    <property type="match status" value="2"/>
</dbReference>
<keyword evidence="16" id="KW-1185">Reference proteome</keyword>
<dbReference type="Gene3D" id="3.10.100.10">
    <property type="entry name" value="Mannose-Binding Protein A, subunit A"/>
    <property type="match status" value="5"/>
</dbReference>
<dbReference type="InterPro" id="IPR018378">
    <property type="entry name" value="C-type_lectin_CS"/>
</dbReference>